<reference evidence="1" key="1">
    <citation type="submission" date="2021-06" db="EMBL/GenBank/DDBJ databases">
        <authorList>
            <person name="Kallberg Y."/>
            <person name="Tangrot J."/>
            <person name="Rosling A."/>
        </authorList>
    </citation>
    <scope>NUCLEOTIDE SEQUENCE</scope>
    <source>
        <strain evidence="1">MA453B</strain>
    </source>
</reference>
<sequence length="91" mass="10716">MIALAYIQEQRALYRCYINYISNKRVHEYFKRTPNNSTLLSRLRVSKEWVDLFLSHDNKEVDFNTTSMRGLANNIEESSLNLTIKSVAESR</sequence>
<keyword evidence="2" id="KW-1185">Reference proteome</keyword>
<evidence type="ECO:0000313" key="1">
    <source>
        <dbReference type="EMBL" id="CAG8654365.1"/>
    </source>
</evidence>
<accession>A0A9N9E0T9</accession>
<organism evidence="1 2">
    <name type="scientific">Dentiscutata erythropus</name>
    <dbReference type="NCBI Taxonomy" id="1348616"/>
    <lineage>
        <taxon>Eukaryota</taxon>
        <taxon>Fungi</taxon>
        <taxon>Fungi incertae sedis</taxon>
        <taxon>Mucoromycota</taxon>
        <taxon>Glomeromycotina</taxon>
        <taxon>Glomeromycetes</taxon>
        <taxon>Diversisporales</taxon>
        <taxon>Gigasporaceae</taxon>
        <taxon>Dentiscutata</taxon>
    </lineage>
</organism>
<dbReference type="AlphaFoldDB" id="A0A9N9E0T9"/>
<evidence type="ECO:0000313" key="2">
    <source>
        <dbReference type="Proteomes" id="UP000789405"/>
    </source>
</evidence>
<name>A0A9N9E0T9_9GLOM</name>
<proteinExistence type="predicted"/>
<gene>
    <name evidence="1" type="ORF">DERYTH_LOCUS10358</name>
</gene>
<dbReference type="Proteomes" id="UP000789405">
    <property type="component" value="Unassembled WGS sequence"/>
</dbReference>
<comment type="caution">
    <text evidence="1">The sequence shown here is derived from an EMBL/GenBank/DDBJ whole genome shotgun (WGS) entry which is preliminary data.</text>
</comment>
<dbReference type="EMBL" id="CAJVPY010005991">
    <property type="protein sequence ID" value="CAG8654365.1"/>
    <property type="molecule type" value="Genomic_DNA"/>
</dbReference>
<protein>
    <submittedName>
        <fullName evidence="1">15915_t:CDS:1</fullName>
    </submittedName>
</protein>